<evidence type="ECO:0000313" key="2">
    <source>
        <dbReference type="EMBL" id="OWO98768.1"/>
    </source>
</evidence>
<sequence>MPHKHIRRGALDKATWVAIVSIRRDAHQIGGCSYSHHFPSPYVTICTLTMSVSSIDLPPTTIAKPLSTSKSSASNGVFSSDLNRTAKRTNKKRKRKDTDDDTPKAFARLMAFTQGKKLPRGLDDGARETKAEKKRKMAEEREGENRGGEDAVPTAKGMPETEIDRITIRPGEKMSEFSARVDAALPVSGLINKSVRSGKDPLGLKVGRTRTEKRMHRMYDEWRAEEARIQERREEAREQAEERELEEGEDGPMRWKGREQSVLGGGGKGANGKNKKRKKKGRALGEIDDGEEDPWARVSRDRGETKAVFGDVVQAPPVFTKAPTEKFQVRGAMVEVGDVPRASGSLRRREELGGVRREVVEGYRRLMAGRKMDAATTDEA</sequence>
<dbReference type="Proteomes" id="UP000242519">
    <property type="component" value="Unassembled WGS sequence"/>
</dbReference>
<evidence type="ECO:0008006" key="4">
    <source>
        <dbReference type="Google" id="ProtNLM"/>
    </source>
</evidence>
<comment type="caution">
    <text evidence="2">The sequence shown here is derived from an EMBL/GenBank/DDBJ whole genome shotgun (WGS) entry which is preliminary data.</text>
</comment>
<feature type="compositionally biased region" description="Basic residues" evidence="1">
    <location>
        <begin position="273"/>
        <end position="282"/>
    </location>
</feature>
<keyword evidence="3" id="KW-1185">Reference proteome</keyword>
<proteinExistence type="predicted"/>
<feature type="compositionally biased region" description="Basic and acidic residues" evidence="1">
    <location>
        <begin position="120"/>
        <end position="149"/>
    </location>
</feature>
<gene>
    <name evidence="2" type="ORF">B2J93_4639</name>
</gene>
<feature type="region of interest" description="Disordered" evidence="1">
    <location>
        <begin position="117"/>
        <end position="156"/>
    </location>
</feature>
<reference evidence="2 3" key="1">
    <citation type="submission" date="2017-04" db="EMBL/GenBank/DDBJ databases">
        <title>Draft genome sequence of Marssonina coronaria NL1: causal agent of apple blotch.</title>
        <authorList>
            <person name="Cheng Q."/>
        </authorList>
    </citation>
    <scope>NUCLEOTIDE SEQUENCE [LARGE SCALE GENOMIC DNA]</scope>
    <source>
        <strain evidence="2 3">NL1</strain>
    </source>
</reference>
<dbReference type="OrthoDB" id="5876637at2759"/>
<dbReference type="InParanoid" id="A0A218YUK6"/>
<feature type="compositionally biased region" description="Basic residues" evidence="1">
    <location>
        <begin position="85"/>
        <end position="95"/>
    </location>
</feature>
<organism evidence="2 3">
    <name type="scientific">Diplocarpon coronariae</name>
    <dbReference type="NCBI Taxonomy" id="2795749"/>
    <lineage>
        <taxon>Eukaryota</taxon>
        <taxon>Fungi</taxon>
        <taxon>Dikarya</taxon>
        <taxon>Ascomycota</taxon>
        <taxon>Pezizomycotina</taxon>
        <taxon>Leotiomycetes</taxon>
        <taxon>Helotiales</taxon>
        <taxon>Drepanopezizaceae</taxon>
        <taxon>Diplocarpon</taxon>
    </lineage>
</organism>
<accession>A0A218YUK6</accession>
<protein>
    <recommendedName>
        <fullName evidence="4">Urease accessory protein UreD</fullName>
    </recommendedName>
</protein>
<dbReference type="PANTHER" id="PTHR40644:SF1">
    <property type="entry name" value="UPF0653 PROTEIN C607.02C"/>
    <property type="match status" value="1"/>
</dbReference>
<evidence type="ECO:0000256" key="1">
    <source>
        <dbReference type="SAM" id="MobiDB-lite"/>
    </source>
</evidence>
<dbReference type="EMBL" id="MZNU01000379">
    <property type="protein sequence ID" value="OWO98768.1"/>
    <property type="molecule type" value="Genomic_DNA"/>
</dbReference>
<feature type="compositionally biased region" description="Basic and acidic residues" evidence="1">
    <location>
        <begin position="229"/>
        <end position="242"/>
    </location>
</feature>
<evidence type="ECO:0000313" key="3">
    <source>
        <dbReference type="Proteomes" id="UP000242519"/>
    </source>
</evidence>
<name>A0A218YUK6_9HELO</name>
<feature type="region of interest" description="Disordered" evidence="1">
    <location>
        <begin position="229"/>
        <end position="302"/>
    </location>
</feature>
<dbReference type="PANTHER" id="PTHR40644">
    <property type="entry name" value="UPF0653 PROTEIN C607.02C"/>
    <property type="match status" value="1"/>
</dbReference>
<feature type="region of interest" description="Disordered" evidence="1">
    <location>
        <begin position="65"/>
        <end position="104"/>
    </location>
</feature>
<feature type="compositionally biased region" description="Polar residues" evidence="1">
    <location>
        <begin position="66"/>
        <end position="82"/>
    </location>
</feature>
<dbReference type="AlphaFoldDB" id="A0A218YUK6"/>